<dbReference type="Proteomes" id="UP001203972">
    <property type="component" value="Unassembled WGS sequence"/>
</dbReference>
<gene>
    <name evidence="10" type="ORF">CIAN88_01090</name>
    <name evidence="12" type="ORF">GT664_10180</name>
    <name evidence="11" type="ORF">MKC95_04435</name>
</gene>
<protein>
    <submittedName>
        <fullName evidence="10">PTS mannose transporter subunit IID</fullName>
    </submittedName>
    <submittedName>
        <fullName evidence="11">PTS system mannose/fructose/sorbose family transporter subunit IID</fullName>
    </submittedName>
</protein>
<evidence type="ECO:0000313" key="11">
    <source>
        <dbReference type="EMBL" id="MCR0232014.1"/>
    </source>
</evidence>
<evidence type="ECO:0000313" key="10">
    <source>
        <dbReference type="EMBL" id="KGJ54902.1"/>
    </source>
</evidence>
<comment type="subcellular location">
    <subcellularLocation>
        <location evidence="1">Cell membrane</location>
        <topology evidence="1">Multi-pass membrane protein</topology>
    </subcellularLocation>
</comment>
<feature type="transmembrane region" description="Helical" evidence="9">
    <location>
        <begin position="238"/>
        <end position="259"/>
    </location>
</feature>
<evidence type="ECO:0000313" key="12">
    <source>
        <dbReference type="EMBL" id="MZH56114.1"/>
    </source>
</evidence>
<keyword evidence="6 9" id="KW-0812">Transmembrane</keyword>
<keyword evidence="5" id="KW-0598">Phosphotransferase system</keyword>
<dbReference type="GO" id="GO:0009401">
    <property type="term" value="P:phosphoenolpyruvate-dependent sugar phosphotransferase system"/>
    <property type="evidence" value="ECO:0007669"/>
    <property type="project" value="UniProtKB-KW"/>
</dbReference>
<reference evidence="11" key="3">
    <citation type="journal article" date="2022" name="Clin. Infect. Dis.">
        <title>Association between Clostridium innocuum and antibiotic-associated diarrhea in adults and children: A cross-sectional study and comparative genomics analysis.</title>
        <authorList>
            <person name="Cherny K.E."/>
            <person name="Muscat E.B."/>
            <person name="Balaji A."/>
            <person name="Mukherjee J."/>
            <person name="Ozer E.A."/>
            <person name="Angarone M.P."/>
            <person name="Hauser A.R."/>
            <person name="Sichel J.S."/>
            <person name="Amponsah E."/>
            <person name="Kociolek L.K."/>
        </authorList>
    </citation>
    <scope>NUCLEOTIDE SEQUENCE</scope>
    <source>
        <strain evidence="11">NU1-AC-029v</strain>
    </source>
</reference>
<name>A0A099ICP5_CLOIN</name>
<keyword evidence="2" id="KW-0813">Transport</keyword>
<feature type="transmembrane region" description="Helical" evidence="9">
    <location>
        <begin position="266"/>
        <end position="285"/>
    </location>
</feature>
<accession>A0A099ICP5</accession>
<dbReference type="AlphaFoldDB" id="A0A099ICP5"/>
<dbReference type="GO" id="GO:0005886">
    <property type="term" value="C:plasma membrane"/>
    <property type="evidence" value="ECO:0007669"/>
    <property type="project" value="UniProtKB-SubCell"/>
</dbReference>
<dbReference type="Proteomes" id="UP000604383">
    <property type="component" value="Unassembled WGS sequence"/>
</dbReference>
<dbReference type="RefSeq" id="WP_008816431.1">
    <property type="nucleotide sequence ID" value="NZ_AP025565.1"/>
</dbReference>
<evidence type="ECO:0000256" key="4">
    <source>
        <dbReference type="ARBA" id="ARBA00022597"/>
    </source>
</evidence>
<sequence>MSEMLQKSVNLEPEAITKRDVSLAWLRFYFANEIPHSFDKYIAPSLMWALMPILKKLYKDKKDLSEAYQRHLLFFNTQISWGGGTITGIMASLEAARAQEVYMDTPVTIDDDLIYNTKAGLMGALAGIGDSIDSGTIQYIFIAIALPWAQQGNAIGALFPFVMFSLYQLVIGYYFAQLGFKLGRTAATEVVGTKMQIIIEALSILGLFMMGILAANYVKVSSTLAFTLSGKKFVIQEILDGVMPGILPLLTVGLVYFYFTKKGLNVTKALIGLTIILGVLAGFGIL</sequence>
<keyword evidence="7 9" id="KW-1133">Transmembrane helix</keyword>
<evidence type="ECO:0000256" key="3">
    <source>
        <dbReference type="ARBA" id="ARBA00022475"/>
    </source>
</evidence>
<evidence type="ECO:0000256" key="1">
    <source>
        <dbReference type="ARBA" id="ARBA00004651"/>
    </source>
</evidence>
<dbReference type="Pfam" id="PF03613">
    <property type="entry name" value="EIID-AGA"/>
    <property type="match status" value="1"/>
</dbReference>
<feature type="transmembrane region" description="Helical" evidence="9">
    <location>
        <begin position="154"/>
        <end position="176"/>
    </location>
</feature>
<feature type="transmembrane region" description="Helical" evidence="9">
    <location>
        <begin position="197"/>
        <end position="218"/>
    </location>
</feature>
<dbReference type="InterPro" id="IPR004704">
    <property type="entry name" value="PTS_IID_man"/>
</dbReference>
<dbReference type="InterPro" id="IPR050303">
    <property type="entry name" value="GatZ_KbaZ_carbometab"/>
</dbReference>
<dbReference type="PANTHER" id="PTHR32502:SF5">
    <property type="entry name" value="N-ACETYLGALACTOSAMINE PERMEASE IID COMPONENT-RELATED"/>
    <property type="match status" value="1"/>
</dbReference>
<evidence type="ECO:0000256" key="5">
    <source>
        <dbReference type="ARBA" id="ARBA00022683"/>
    </source>
</evidence>
<evidence type="ECO:0000313" key="13">
    <source>
        <dbReference type="Proteomes" id="UP000030008"/>
    </source>
</evidence>
<evidence type="ECO:0000256" key="9">
    <source>
        <dbReference type="SAM" id="Phobius"/>
    </source>
</evidence>
<dbReference type="EMBL" id="JAKTMA010000005">
    <property type="protein sequence ID" value="MCR0232014.1"/>
    <property type="molecule type" value="Genomic_DNA"/>
</dbReference>
<reference evidence="12" key="2">
    <citation type="journal article" date="2019" name="Nat. Med.">
        <title>A library of human gut bacterial isolates paired with longitudinal multiomics data enables mechanistic microbiome research.</title>
        <authorList>
            <person name="Poyet M."/>
            <person name="Groussin M."/>
            <person name="Gibbons S.M."/>
            <person name="Avila-Pacheco J."/>
            <person name="Jiang X."/>
            <person name="Kearney S.M."/>
            <person name="Perrotta A.R."/>
            <person name="Berdy B."/>
            <person name="Zhao S."/>
            <person name="Lieberman T.D."/>
            <person name="Swanson P.K."/>
            <person name="Smith M."/>
            <person name="Roesemann S."/>
            <person name="Alexander J.E."/>
            <person name="Rich S.A."/>
            <person name="Livny J."/>
            <person name="Vlamakis H."/>
            <person name="Clish C."/>
            <person name="Bullock K."/>
            <person name="Deik A."/>
            <person name="Scott J."/>
            <person name="Pierce K.A."/>
            <person name="Xavier R.J."/>
            <person name="Alm E.J."/>
        </authorList>
    </citation>
    <scope>NUCLEOTIDE SEQUENCE</scope>
    <source>
        <strain evidence="12">BIOML-A12</strain>
    </source>
</reference>
<dbReference type="PROSITE" id="PS51108">
    <property type="entry name" value="PTS_EIID"/>
    <property type="match status" value="1"/>
</dbReference>
<dbReference type="EMBL" id="WWTN01000015">
    <property type="protein sequence ID" value="MZH56114.1"/>
    <property type="molecule type" value="Genomic_DNA"/>
</dbReference>
<evidence type="ECO:0000256" key="7">
    <source>
        <dbReference type="ARBA" id="ARBA00022989"/>
    </source>
</evidence>
<evidence type="ECO:0000256" key="8">
    <source>
        <dbReference type="ARBA" id="ARBA00023136"/>
    </source>
</evidence>
<keyword evidence="8 9" id="KW-0472">Membrane</keyword>
<dbReference type="PANTHER" id="PTHR32502">
    <property type="entry name" value="N-ACETYLGALACTOSAMINE PERMEASE II COMPONENT-RELATED"/>
    <property type="match status" value="1"/>
</dbReference>
<proteinExistence type="predicted"/>
<evidence type="ECO:0000256" key="6">
    <source>
        <dbReference type="ARBA" id="ARBA00022692"/>
    </source>
</evidence>
<dbReference type="Proteomes" id="UP000030008">
    <property type="component" value="Unassembled WGS sequence"/>
</dbReference>
<dbReference type="EMBL" id="JQIF01000005">
    <property type="protein sequence ID" value="KGJ54902.1"/>
    <property type="molecule type" value="Genomic_DNA"/>
</dbReference>
<comment type="caution">
    <text evidence="10">The sequence shown here is derived from an EMBL/GenBank/DDBJ whole genome shotgun (WGS) entry which is preliminary data.</text>
</comment>
<evidence type="ECO:0000256" key="2">
    <source>
        <dbReference type="ARBA" id="ARBA00022448"/>
    </source>
</evidence>
<keyword evidence="4" id="KW-0762">Sugar transport</keyword>
<keyword evidence="3" id="KW-1003">Cell membrane</keyword>
<organism evidence="10 13">
    <name type="scientific">Clostridium innocuum</name>
    <dbReference type="NCBI Taxonomy" id="1522"/>
    <lineage>
        <taxon>Bacteria</taxon>
        <taxon>Bacillati</taxon>
        <taxon>Bacillota</taxon>
        <taxon>Clostridia</taxon>
        <taxon>Eubacteriales</taxon>
        <taxon>Clostridiaceae</taxon>
        <taxon>Clostridium</taxon>
    </lineage>
</organism>
<reference evidence="10 13" key="1">
    <citation type="submission" date="2014-08" db="EMBL/GenBank/DDBJ databases">
        <title>Clostridium innocuum, an unnegligible vancomycin-resistant pathogen causing extra-intestinal infections.</title>
        <authorList>
            <person name="Feng Y."/>
            <person name="Chiu C.-H."/>
        </authorList>
    </citation>
    <scope>NUCLEOTIDE SEQUENCE [LARGE SCALE GENOMIC DNA]</scope>
    <source>
        <strain evidence="10 13">AN88</strain>
    </source>
</reference>